<dbReference type="Pfam" id="PF00591">
    <property type="entry name" value="Glycos_transf_3"/>
    <property type="match status" value="1"/>
</dbReference>
<dbReference type="InParanoid" id="A0A4S2MZB4"/>
<feature type="domain" description="Glycosyl transferase family 3" evidence="3">
    <location>
        <begin position="101"/>
        <end position="410"/>
    </location>
</feature>
<dbReference type="EMBL" id="ML220116">
    <property type="protein sequence ID" value="TGZ82071.1"/>
    <property type="molecule type" value="Genomic_DNA"/>
</dbReference>
<evidence type="ECO:0000313" key="5">
    <source>
        <dbReference type="Proteomes" id="UP000298138"/>
    </source>
</evidence>
<evidence type="ECO:0000256" key="1">
    <source>
        <dbReference type="ARBA" id="ARBA00022676"/>
    </source>
</evidence>
<dbReference type="NCBIfam" id="TIGR01245">
    <property type="entry name" value="trpD"/>
    <property type="match status" value="1"/>
</dbReference>
<dbReference type="InterPro" id="IPR035902">
    <property type="entry name" value="Nuc_phospho_transferase"/>
</dbReference>
<name>A0A4S2MZB4_9PEZI</name>
<dbReference type="Proteomes" id="UP000298138">
    <property type="component" value="Unassembled WGS sequence"/>
</dbReference>
<keyword evidence="2 4" id="KW-0808">Transferase</keyword>
<evidence type="ECO:0000313" key="4">
    <source>
        <dbReference type="EMBL" id="TGZ82071.1"/>
    </source>
</evidence>
<proteinExistence type="predicted"/>
<reference evidence="4 5" key="1">
    <citation type="submission" date="2019-04" db="EMBL/GenBank/DDBJ databases">
        <title>Comparative genomics and transcriptomics to analyze fruiting body development in filamentous ascomycetes.</title>
        <authorList>
            <consortium name="DOE Joint Genome Institute"/>
            <person name="Lutkenhaus R."/>
            <person name="Traeger S."/>
            <person name="Breuer J."/>
            <person name="Kuo A."/>
            <person name="Lipzen A."/>
            <person name="Pangilinan J."/>
            <person name="Dilworth D."/>
            <person name="Sandor L."/>
            <person name="Poggeler S."/>
            <person name="Barry K."/>
            <person name="Grigoriev I.V."/>
            <person name="Nowrousian M."/>
        </authorList>
    </citation>
    <scope>NUCLEOTIDE SEQUENCE [LARGE SCALE GENOMIC DNA]</scope>
    <source>
        <strain evidence="4 5">CBS 389.68</strain>
    </source>
</reference>
<dbReference type="SUPFAM" id="SSF52418">
    <property type="entry name" value="Nucleoside phosphorylase/phosphoribosyltransferase catalytic domain"/>
    <property type="match status" value="1"/>
</dbReference>
<gene>
    <name evidence="4" type="ORF">EX30DRAFT_339971</name>
</gene>
<sequence>MSYSPSSEFPHSLLPLLKQLSTAPDRLQPSSITSAILAISVGDTHPLQTAALLTALHYTTLDTHPTIIAAAAAALRTRGIPVHHLHAPPPEYPTIGEYKGGLVDMVGTGGDGHDTYNVSTTAAVIAAGAGLRVAKHGSKASSSMSGSADLLMALGAKIMDVDAVEAGKMLCDGLDNTNGAGRFCFLYAPLFHPAMKTVAEVRRELGCRTIFNVLGPIISPIDFSAVVGRDGQASVPGYEARLLGVGHRRMGPVYADTLRLLGVKKALVVCGDEDLDEVSIAGNTHCWRVTKSANNGLPNGTSASSADEIAIETFMVHPTHTFGLSTHPLSECGSGGTPAENAVIFQEIVQGARKRGDPVRDFVVVNAASFLVAAGACEGDEEIGEDGIMRGSRWTDAVKRVESALEDGAAWKAWSKFVEGSEKAAAFKKLKAL</sequence>
<dbReference type="GO" id="GO:0005829">
    <property type="term" value="C:cytosol"/>
    <property type="evidence" value="ECO:0007669"/>
    <property type="project" value="TreeGrafter"/>
</dbReference>
<evidence type="ECO:0000259" key="3">
    <source>
        <dbReference type="Pfam" id="PF00591"/>
    </source>
</evidence>
<dbReference type="GO" id="GO:0004048">
    <property type="term" value="F:anthranilate phosphoribosyltransferase activity"/>
    <property type="evidence" value="ECO:0007669"/>
    <property type="project" value="InterPro"/>
</dbReference>
<dbReference type="STRING" id="341454.A0A4S2MZB4"/>
<dbReference type="FunCoup" id="A0A4S2MZB4">
    <property type="interactions" value="283"/>
</dbReference>
<dbReference type="PANTHER" id="PTHR43285">
    <property type="entry name" value="ANTHRANILATE PHOSPHORIBOSYLTRANSFERASE"/>
    <property type="match status" value="1"/>
</dbReference>
<keyword evidence="1 4" id="KW-0328">Glycosyltransferase</keyword>
<evidence type="ECO:0000256" key="2">
    <source>
        <dbReference type="ARBA" id="ARBA00022679"/>
    </source>
</evidence>
<organism evidence="4 5">
    <name type="scientific">Ascodesmis nigricans</name>
    <dbReference type="NCBI Taxonomy" id="341454"/>
    <lineage>
        <taxon>Eukaryota</taxon>
        <taxon>Fungi</taxon>
        <taxon>Dikarya</taxon>
        <taxon>Ascomycota</taxon>
        <taxon>Pezizomycotina</taxon>
        <taxon>Pezizomycetes</taxon>
        <taxon>Pezizales</taxon>
        <taxon>Ascodesmidaceae</taxon>
        <taxon>Ascodesmis</taxon>
    </lineage>
</organism>
<keyword evidence="5" id="KW-1185">Reference proteome</keyword>
<accession>A0A4S2MZB4</accession>
<dbReference type="Gene3D" id="3.40.1030.10">
    <property type="entry name" value="Nucleoside phosphorylase/phosphoribosyltransferase catalytic domain"/>
    <property type="match status" value="1"/>
</dbReference>
<dbReference type="GO" id="GO:0000162">
    <property type="term" value="P:L-tryptophan biosynthetic process"/>
    <property type="evidence" value="ECO:0007669"/>
    <property type="project" value="InterPro"/>
</dbReference>
<dbReference type="InterPro" id="IPR005940">
    <property type="entry name" value="Anthranilate_Pribosyl_Tfrase"/>
</dbReference>
<dbReference type="PANTHER" id="PTHR43285:SF2">
    <property type="entry name" value="ANTHRANILATE PHOSPHORIBOSYLTRANSFERASE"/>
    <property type="match status" value="1"/>
</dbReference>
<dbReference type="AlphaFoldDB" id="A0A4S2MZB4"/>
<dbReference type="InterPro" id="IPR000312">
    <property type="entry name" value="Glycosyl_Trfase_fam3"/>
</dbReference>
<protein>
    <submittedName>
        <fullName evidence="4">Anthranilate phosphoribosyltransferase</fullName>
    </submittedName>
</protein>
<dbReference type="OrthoDB" id="427800at2759"/>